<dbReference type="Proteomes" id="UP000306102">
    <property type="component" value="Unassembled WGS sequence"/>
</dbReference>
<evidence type="ECO:0000313" key="4">
    <source>
        <dbReference type="Proteomes" id="UP000306102"/>
    </source>
</evidence>
<evidence type="ECO:0000256" key="2">
    <source>
        <dbReference type="SAM" id="SignalP"/>
    </source>
</evidence>
<proteinExistence type="predicted"/>
<evidence type="ECO:0000256" key="1">
    <source>
        <dbReference type="SAM" id="MobiDB-lite"/>
    </source>
</evidence>
<keyword evidence="2" id="KW-0732">Signal</keyword>
<name>A0A4S4D7H6_CAMSN</name>
<comment type="caution">
    <text evidence="3">The sequence shown here is derived from an EMBL/GenBank/DDBJ whole genome shotgun (WGS) entry which is preliminary data.</text>
</comment>
<evidence type="ECO:0000313" key="3">
    <source>
        <dbReference type="EMBL" id="THF98381.1"/>
    </source>
</evidence>
<dbReference type="PANTHER" id="PTHR34410:SF2">
    <property type="entry name" value="RRNA INTRON-ENCODED HOMING ENDONUCLEASE"/>
    <property type="match status" value="1"/>
</dbReference>
<sequence length="696" mass="74773">MPRPWPVARHATALASSSMPCLVLGQQHAMPCHATAFASNMPWQSLCQKHGKPKSWAAACHANALASSMPCHDLVQQHGMPCHDLGHQYALSRPCPAALHAPALASSISCHDHGKHAKPRPWQACHVPRVIVQVALQNGCPSVKDSIWLALACERVSCAFIVEACCEKYVPRKLPVAFVIYIRANRCFLGFSKFGRIPACAANSTSAFLHVPRVIAFRLSSTRLRVACTSLVEGASRKPCPSGNCHSVGFDRNPLVHSSSSSAGFLQWKVPCEKHVPRVIATSLALTCKRAAYAFQVEACCEKYVPRKFCTLPLLPVVALTGACSASLNVLARSSGFLVIRGVIHFGRLRTPLVHSSSSSAGFLQVACAFPSGKVALTGACSASLNVLAHSSGFLVLRGVICFGRLRTPLVHSSSFVLGGKILPSASRGFLCCLPKEKEFGPYRVPIFNSPPRGARGTPKYLPCSVLSSHVAVSVAWPAGSYARALGFGALCGYTGSSTSIFPLSVLRSLRAAATPASDCAGSDPLEGKSGASSRGVHQSSRPFCWRCVLGLNWLGRASGTVTLKKLECPKQAYALDTLAWDNIIGFRSYYVGLRDRTFAEDDFINQERNLGARRRSDTVLVSTINDADQIIAIVGIQRGIPSKLESSARVDYVPALCTHRPSLLPIEWSGEVFGSRRRGRFAAGDVVRSPLNLII</sequence>
<dbReference type="EMBL" id="SDRB02012221">
    <property type="protein sequence ID" value="THF98381.1"/>
    <property type="molecule type" value="Genomic_DNA"/>
</dbReference>
<feature type="region of interest" description="Disordered" evidence="1">
    <location>
        <begin position="517"/>
        <end position="539"/>
    </location>
</feature>
<keyword evidence="4" id="KW-1185">Reference proteome</keyword>
<feature type="chain" id="PRO_5020217423" evidence="2">
    <location>
        <begin position="26"/>
        <end position="696"/>
    </location>
</feature>
<reference evidence="3 4" key="1">
    <citation type="journal article" date="2018" name="Proc. Natl. Acad. Sci. U.S.A.">
        <title>Draft genome sequence of Camellia sinensis var. sinensis provides insights into the evolution of the tea genome and tea quality.</title>
        <authorList>
            <person name="Wei C."/>
            <person name="Yang H."/>
            <person name="Wang S."/>
            <person name="Zhao J."/>
            <person name="Liu C."/>
            <person name="Gao L."/>
            <person name="Xia E."/>
            <person name="Lu Y."/>
            <person name="Tai Y."/>
            <person name="She G."/>
            <person name="Sun J."/>
            <person name="Cao H."/>
            <person name="Tong W."/>
            <person name="Gao Q."/>
            <person name="Li Y."/>
            <person name="Deng W."/>
            <person name="Jiang X."/>
            <person name="Wang W."/>
            <person name="Chen Q."/>
            <person name="Zhang S."/>
            <person name="Li H."/>
            <person name="Wu J."/>
            <person name="Wang P."/>
            <person name="Li P."/>
            <person name="Shi C."/>
            <person name="Zheng F."/>
            <person name="Jian J."/>
            <person name="Huang B."/>
            <person name="Shan D."/>
            <person name="Shi M."/>
            <person name="Fang C."/>
            <person name="Yue Y."/>
            <person name="Li F."/>
            <person name="Li D."/>
            <person name="Wei S."/>
            <person name="Han B."/>
            <person name="Jiang C."/>
            <person name="Yin Y."/>
            <person name="Xia T."/>
            <person name="Zhang Z."/>
            <person name="Bennetzen J.L."/>
            <person name="Zhao S."/>
            <person name="Wan X."/>
        </authorList>
    </citation>
    <scope>NUCLEOTIDE SEQUENCE [LARGE SCALE GENOMIC DNA]</scope>
    <source>
        <strain evidence="4">cv. Shuchazao</strain>
        <tissue evidence="3">Leaf</tissue>
    </source>
</reference>
<dbReference type="AlphaFoldDB" id="A0A4S4D7H6"/>
<protein>
    <submittedName>
        <fullName evidence="3">Uncharacterized protein</fullName>
    </submittedName>
</protein>
<dbReference type="PANTHER" id="PTHR34410">
    <property type="entry name" value="INTRON-ENCODED HOMING ENDONUCLEASE, PUTATIVE-RELATED"/>
    <property type="match status" value="1"/>
</dbReference>
<gene>
    <name evidence="3" type="ORF">TEA_018454</name>
</gene>
<accession>A0A4S4D7H6</accession>
<feature type="signal peptide" evidence="2">
    <location>
        <begin position="1"/>
        <end position="25"/>
    </location>
</feature>
<organism evidence="3 4">
    <name type="scientific">Camellia sinensis var. sinensis</name>
    <name type="common">China tea</name>
    <dbReference type="NCBI Taxonomy" id="542762"/>
    <lineage>
        <taxon>Eukaryota</taxon>
        <taxon>Viridiplantae</taxon>
        <taxon>Streptophyta</taxon>
        <taxon>Embryophyta</taxon>
        <taxon>Tracheophyta</taxon>
        <taxon>Spermatophyta</taxon>
        <taxon>Magnoliopsida</taxon>
        <taxon>eudicotyledons</taxon>
        <taxon>Gunneridae</taxon>
        <taxon>Pentapetalae</taxon>
        <taxon>asterids</taxon>
        <taxon>Ericales</taxon>
        <taxon>Theaceae</taxon>
        <taxon>Camellia</taxon>
    </lineage>
</organism>